<sequence length="176" mass="19218">MATYNANFNHIALSVPDGESAVEWYTKVLGFKVISPLTLTKKTDPQGPLMTAIYGSELNQVKLAILSAGNDVGVEIFEFVDPPYNGPTRRIDWNPNTYTQGGVFHFCFTVPDVEATVAKAVAAGGRIVGQITEPVPGHKACYTQDPWGNTIEVMDCSFNQLFLSNFKTALDKALNQ</sequence>
<dbReference type="InterPro" id="IPR037523">
    <property type="entry name" value="VOC_core"/>
</dbReference>
<accession>A0A430L7Q1</accession>
<dbReference type="GO" id="GO:0004493">
    <property type="term" value="F:methylmalonyl-CoA epimerase activity"/>
    <property type="evidence" value="ECO:0007669"/>
    <property type="project" value="TreeGrafter"/>
</dbReference>
<dbReference type="PANTHER" id="PTHR43048:SF6">
    <property type="entry name" value="BLR8189 PROTEIN"/>
    <property type="match status" value="1"/>
</dbReference>
<dbReference type="GO" id="GO:0046491">
    <property type="term" value="P:L-methylmalonyl-CoA metabolic process"/>
    <property type="evidence" value="ECO:0007669"/>
    <property type="project" value="TreeGrafter"/>
</dbReference>
<dbReference type="PROSITE" id="PS51819">
    <property type="entry name" value="VOC"/>
    <property type="match status" value="1"/>
</dbReference>
<name>A0A430L7Q1_9HYPO</name>
<reference evidence="3 4" key="1">
    <citation type="submission" date="2017-06" db="EMBL/GenBank/DDBJ databases">
        <title>Comparative genomic analysis of Ambrosia Fusariam Clade fungi.</title>
        <authorList>
            <person name="Stajich J.E."/>
            <person name="Carrillo J."/>
            <person name="Kijimoto T."/>
            <person name="Eskalen A."/>
            <person name="O'Donnell K."/>
            <person name="Kasson M."/>
        </authorList>
    </citation>
    <scope>NUCLEOTIDE SEQUENCE [LARGE SCALE GENOMIC DNA]</scope>
    <source>
        <strain evidence="3 4">UCR1854</strain>
    </source>
</reference>
<dbReference type="PANTHER" id="PTHR43048">
    <property type="entry name" value="METHYLMALONYL-COA EPIMERASE"/>
    <property type="match status" value="1"/>
</dbReference>
<keyword evidence="1" id="KW-0479">Metal-binding</keyword>
<dbReference type="EMBL" id="MIKF01000352">
    <property type="protein sequence ID" value="RTE71761.1"/>
    <property type="molecule type" value="Genomic_DNA"/>
</dbReference>
<evidence type="ECO:0000256" key="1">
    <source>
        <dbReference type="ARBA" id="ARBA00022723"/>
    </source>
</evidence>
<feature type="domain" description="VOC" evidence="2">
    <location>
        <begin position="7"/>
        <end position="156"/>
    </location>
</feature>
<keyword evidence="4" id="KW-1185">Reference proteome</keyword>
<dbReference type="InterPro" id="IPR051785">
    <property type="entry name" value="MMCE/EMCE_epimerase"/>
</dbReference>
<evidence type="ECO:0000313" key="4">
    <source>
        <dbReference type="Proteomes" id="UP000287124"/>
    </source>
</evidence>
<dbReference type="SUPFAM" id="SSF54593">
    <property type="entry name" value="Glyoxalase/Bleomycin resistance protein/Dihydroxybiphenyl dioxygenase"/>
    <property type="match status" value="1"/>
</dbReference>
<evidence type="ECO:0000259" key="2">
    <source>
        <dbReference type="PROSITE" id="PS51819"/>
    </source>
</evidence>
<dbReference type="Proteomes" id="UP000287124">
    <property type="component" value="Unassembled WGS sequence"/>
</dbReference>
<dbReference type="AlphaFoldDB" id="A0A430L7Q1"/>
<dbReference type="InterPro" id="IPR029068">
    <property type="entry name" value="Glyas_Bleomycin-R_OHBP_Dase"/>
</dbReference>
<dbReference type="Pfam" id="PF00903">
    <property type="entry name" value="Glyoxalase"/>
    <property type="match status" value="1"/>
</dbReference>
<comment type="caution">
    <text evidence="3">The sequence shown here is derived from an EMBL/GenBank/DDBJ whole genome shotgun (WGS) entry which is preliminary data.</text>
</comment>
<organism evidence="3 4">
    <name type="scientific">Fusarium euwallaceae</name>
    <dbReference type="NCBI Taxonomy" id="1147111"/>
    <lineage>
        <taxon>Eukaryota</taxon>
        <taxon>Fungi</taxon>
        <taxon>Dikarya</taxon>
        <taxon>Ascomycota</taxon>
        <taxon>Pezizomycotina</taxon>
        <taxon>Sordariomycetes</taxon>
        <taxon>Hypocreomycetidae</taxon>
        <taxon>Hypocreales</taxon>
        <taxon>Nectriaceae</taxon>
        <taxon>Fusarium</taxon>
        <taxon>Fusarium solani species complex</taxon>
    </lineage>
</organism>
<dbReference type="InterPro" id="IPR004360">
    <property type="entry name" value="Glyas_Fos-R_dOase_dom"/>
</dbReference>
<proteinExistence type="predicted"/>
<evidence type="ECO:0000313" key="3">
    <source>
        <dbReference type="EMBL" id="RTE71761.1"/>
    </source>
</evidence>
<gene>
    <name evidence="3" type="ORF">BHE90_013840</name>
</gene>
<protein>
    <recommendedName>
        <fullName evidence="2">VOC domain-containing protein</fullName>
    </recommendedName>
</protein>
<dbReference type="GO" id="GO:0046872">
    <property type="term" value="F:metal ion binding"/>
    <property type="evidence" value="ECO:0007669"/>
    <property type="project" value="UniProtKB-KW"/>
</dbReference>
<dbReference type="Gene3D" id="3.10.180.10">
    <property type="entry name" value="2,3-Dihydroxybiphenyl 1,2-Dioxygenase, domain 1"/>
    <property type="match status" value="1"/>
</dbReference>